<name>A0A7V4N4T3_9BACT</name>
<feature type="domain" description="Organic solvent tolerance-like N-terminal" evidence="4">
    <location>
        <begin position="28"/>
        <end position="136"/>
    </location>
</feature>
<dbReference type="InterPro" id="IPR052037">
    <property type="entry name" value="LPS_export_LptA"/>
</dbReference>
<evidence type="ECO:0000256" key="3">
    <source>
        <dbReference type="ARBA" id="ARBA00022764"/>
    </source>
</evidence>
<dbReference type="AlphaFoldDB" id="A0A7V4N4T3"/>
<evidence type="ECO:0000256" key="2">
    <source>
        <dbReference type="ARBA" id="ARBA00022729"/>
    </source>
</evidence>
<protein>
    <submittedName>
        <fullName evidence="5">Lipopolysaccharide transport periplasmic protein LptA</fullName>
    </submittedName>
</protein>
<evidence type="ECO:0000259" key="4">
    <source>
        <dbReference type="Pfam" id="PF03968"/>
    </source>
</evidence>
<dbReference type="GO" id="GO:0001530">
    <property type="term" value="F:lipopolysaccharide binding"/>
    <property type="evidence" value="ECO:0007669"/>
    <property type="project" value="InterPro"/>
</dbReference>
<organism evidence="5">
    <name type="scientific">Thermodesulfobacterium geofontis</name>
    <dbReference type="NCBI Taxonomy" id="1295609"/>
    <lineage>
        <taxon>Bacteria</taxon>
        <taxon>Pseudomonadati</taxon>
        <taxon>Thermodesulfobacteriota</taxon>
        <taxon>Thermodesulfobacteria</taxon>
        <taxon>Thermodesulfobacteriales</taxon>
        <taxon>Thermodesulfobacteriaceae</taxon>
        <taxon>Thermodesulfobacterium</taxon>
    </lineage>
</organism>
<dbReference type="PANTHER" id="PTHR36504:SF1">
    <property type="entry name" value="LIPOPOLYSACCHARIDE EXPORT SYSTEM PROTEIN LPTA"/>
    <property type="match status" value="1"/>
</dbReference>
<dbReference type="InterPro" id="IPR005653">
    <property type="entry name" value="OstA-like_N"/>
</dbReference>
<comment type="caution">
    <text evidence="5">The sequence shown here is derived from an EMBL/GenBank/DDBJ whole genome shotgun (WGS) entry which is preliminary data.</text>
</comment>
<dbReference type="GO" id="GO:0030288">
    <property type="term" value="C:outer membrane-bounded periplasmic space"/>
    <property type="evidence" value="ECO:0007669"/>
    <property type="project" value="TreeGrafter"/>
</dbReference>
<evidence type="ECO:0000313" key="5">
    <source>
        <dbReference type="EMBL" id="HGU16391.1"/>
    </source>
</evidence>
<dbReference type="Pfam" id="PF03968">
    <property type="entry name" value="LptD_N"/>
    <property type="match status" value="1"/>
</dbReference>
<dbReference type="GO" id="GO:0017089">
    <property type="term" value="F:glycolipid transfer activity"/>
    <property type="evidence" value="ECO:0007669"/>
    <property type="project" value="TreeGrafter"/>
</dbReference>
<reference evidence="5" key="1">
    <citation type="journal article" date="2020" name="mSystems">
        <title>Genome- and Community-Level Interaction Insights into Carbon Utilization and Element Cycling Functions of Hydrothermarchaeota in Hydrothermal Sediment.</title>
        <authorList>
            <person name="Zhou Z."/>
            <person name="Liu Y."/>
            <person name="Xu W."/>
            <person name="Pan J."/>
            <person name="Luo Z.H."/>
            <person name="Li M."/>
        </authorList>
    </citation>
    <scope>NUCLEOTIDE SEQUENCE [LARGE SCALE GENOMIC DNA]</scope>
    <source>
        <strain evidence="5">SpSt-711</strain>
    </source>
</reference>
<dbReference type="NCBIfam" id="TIGR03002">
    <property type="entry name" value="outer_YhbN_LptA"/>
    <property type="match status" value="1"/>
</dbReference>
<dbReference type="GO" id="GO:0015920">
    <property type="term" value="P:lipopolysaccharide transport"/>
    <property type="evidence" value="ECO:0007669"/>
    <property type="project" value="InterPro"/>
</dbReference>
<sequence length="155" mass="17825">MKLIKFSFIISFFLLLIFVLALYGSEIDITSDKMQVLESEGVVVFTGKVFGIKGDLKVWCDQMYVYYTTTQEGGREVSKVVALGKVIIEKGKWKAYAGKAVYFKNQEKLVLEETPKVWHDKNLVEGDIITIYFNEEKSEVLAKDQGRVRARVYFE</sequence>
<keyword evidence="1" id="KW-0813">Transport</keyword>
<dbReference type="Gene3D" id="2.60.450.10">
    <property type="entry name" value="Lipopolysaccharide (LPS) transport protein A like domain"/>
    <property type="match status" value="1"/>
</dbReference>
<dbReference type="GO" id="GO:0009279">
    <property type="term" value="C:cell outer membrane"/>
    <property type="evidence" value="ECO:0007669"/>
    <property type="project" value="TreeGrafter"/>
</dbReference>
<dbReference type="EMBL" id="DTEI01000127">
    <property type="protein sequence ID" value="HGU16391.1"/>
    <property type="molecule type" value="Genomic_DNA"/>
</dbReference>
<proteinExistence type="predicted"/>
<evidence type="ECO:0000256" key="1">
    <source>
        <dbReference type="ARBA" id="ARBA00022448"/>
    </source>
</evidence>
<dbReference type="PANTHER" id="PTHR36504">
    <property type="entry name" value="LIPOPOLYSACCHARIDE EXPORT SYSTEM PROTEIN LPTA"/>
    <property type="match status" value="1"/>
</dbReference>
<keyword evidence="2" id="KW-0732">Signal</keyword>
<accession>A0A7V4N4T3</accession>
<dbReference type="InterPro" id="IPR014340">
    <property type="entry name" value="LptA"/>
</dbReference>
<keyword evidence="3" id="KW-0574">Periplasm</keyword>
<gene>
    <name evidence="5" type="primary">lptA</name>
    <name evidence="5" type="ORF">ENU91_07105</name>
</gene>